<reference evidence="2" key="3">
    <citation type="submission" date="2025-08" db="UniProtKB">
        <authorList>
            <consortium name="Ensembl"/>
        </authorList>
    </citation>
    <scope>IDENTIFICATION</scope>
    <source>
        <strain evidence="2">HNI</strain>
    </source>
</reference>
<dbReference type="Ensembl" id="ENSORLT00020007907.1">
    <property type="protein sequence ID" value="ENSORLP00020024073.1"/>
    <property type="gene ID" value="ENSORLG00020005257.1"/>
</dbReference>
<protein>
    <recommendedName>
        <fullName evidence="1">Potassium channel tetramerisation-type BTB domain-containing protein</fullName>
    </recommendedName>
</protein>
<reference key="1">
    <citation type="journal article" date="2007" name="Nature">
        <title>The medaka draft genome and insights into vertebrate genome evolution.</title>
        <authorList>
            <person name="Kasahara M."/>
            <person name="Naruse K."/>
            <person name="Sasaki S."/>
            <person name="Nakatani Y."/>
            <person name="Qu W."/>
            <person name="Ahsan B."/>
            <person name="Yamada T."/>
            <person name="Nagayasu Y."/>
            <person name="Doi K."/>
            <person name="Kasai Y."/>
            <person name="Jindo T."/>
            <person name="Kobayashi D."/>
            <person name="Shimada A."/>
            <person name="Toyoda A."/>
            <person name="Kuroki Y."/>
            <person name="Fujiyama A."/>
            <person name="Sasaki T."/>
            <person name="Shimizu A."/>
            <person name="Asakawa S."/>
            <person name="Shimizu N."/>
            <person name="Hashimoto S."/>
            <person name="Yang J."/>
            <person name="Lee Y."/>
            <person name="Matsushima K."/>
            <person name="Sugano S."/>
            <person name="Sakaizumi M."/>
            <person name="Narita T."/>
            <person name="Ohishi K."/>
            <person name="Haga S."/>
            <person name="Ohta F."/>
            <person name="Nomoto H."/>
            <person name="Nogata K."/>
            <person name="Morishita T."/>
            <person name="Endo T."/>
            <person name="Shin-I T."/>
            <person name="Takeda H."/>
            <person name="Morishita S."/>
            <person name="Kohara Y."/>
        </authorList>
    </citation>
    <scope>NUCLEOTIDE SEQUENCE [LARGE SCALE GENOMIC DNA]</scope>
    <source>
        <strain>Hd-rR</strain>
    </source>
</reference>
<evidence type="ECO:0000313" key="3">
    <source>
        <dbReference type="Proteomes" id="UP000265180"/>
    </source>
</evidence>
<evidence type="ECO:0000313" key="2">
    <source>
        <dbReference type="Ensembl" id="ENSORLP00020024073.1"/>
    </source>
</evidence>
<dbReference type="Gene3D" id="3.30.710.10">
    <property type="entry name" value="Potassium Channel Kv1.1, Chain A"/>
    <property type="match status" value="1"/>
</dbReference>
<dbReference type="InterPro" id="IPR003131">
    <property type="entry name" value="T1-type_BTB"/>
</dbReference>
<evidence type="ECO:0000259" key="1">
    <source>
        <dbReference type="Pfam" id="PF02214"/>
    </source>
</evidence>
<dbReference type="GO" id="GO:0051260">
    <property type="term" value="P:protein homooligomerization"/>
    <property type="evidence" value="ECO:0007669"/>
    <property type="project" value="InterPro"/>
</dbReference>
<dbReference type="PANTHER" id="PTHR11145:SF14">
    <property type="entry name" value="BTB_POZ DOMAIN-CONTAINING ADAPTER FOR CUL3-MEDIATED RHOA DEGRADATION PROTEIN 3"/>
    <property type="match status" value="1"/>
</dbReference>
<dbReference type="PANTHER" id="PTHR11145">
    <property type="entry name" value="BTB/POZ DOMAIN-CONTAINING ADAPTER FOR CUL3-MEDIATED RHOA DEGRADATION PROTEIN FAMILY MEMBER"/>
    <property type="match status" value="1"/>
</dbReference>
<dbReference type="InterPro" id="IPR045068">
    <property type="entry name" value="BACURD1-3"/>
</dbReference>
<name>A0A3P9LUA3_ORYLA</name>
<reference evidence="2 3" key="2">
    <citation type="submission" date="2017-04" db="EMBL/GenBank/DDBJ databases">
        <title>CpG methylation of centromeres and impact of large insertions on vertebrate speciation.</title>
        <authorList>
            <person name="Ichikawa K."/>
            <person name="Yoshimura J."/>
            <person name="Morishita S."/>
        </authorList>
    </citation>
    <scope>NUCLEOTIDE SEQUENCE</scope>
    <source>
        <strain evidence="2 3">HNI</strain>
    </source>
</reference>
<organism evidence="2 3">
    <name type="scientific">Oryzias latipes</name>
    <name type="common">Japanese rice fish</name>
    <name type="synonym">Japanese killifish</name>
    <dbReference type="NCBI Taxonomy" id="8090"/>
    <lineage>
        <taxon>Eukaryota</taxon>
        <taxon>Metazoa</taxon>
        <taxon>Chordata</taxon>
        <taxon>Craniata</taxon>
        <taxon>Vertebrata</taxon>
        <taxon>Euteleostomi</taxon>
        <taxon>Actinopterygii</taxon>
        <taxon>Neopterygii</taxon>
        <taxon>Teleostei</taxon>
        <taxon>Neoteleostei</taxon>
        <taxon>Acanthomorphata</taxon>
        <taxon>Ovalentaria</taxon>
        <taxon>Atherinomorphae</taxon>
        <taxon>Beloniformes</taxon>
        <taxon>Adrianichthyidae</taxon>
        <taxon>Oryziinae</taxon>
        <taxon>Oryzias</taxon>
    </lineage>
</organism>
<accession>A0A3P9LUA3</accession>
<dbReference type="InterPro" id="IPR011333">
    <property type="entry name" value="SKP1/BTB/POZ_sf"/>
</dbReference>
<feature type="domain" description="Potassium channel tetramerisation-type BTB" evidence="1">
    <location>
        <begin position="42"/>
        <end position="100"/>
    </location>
</feature>
<dbReference type="Proteomes" id="UP000265180">
    <property type="component" value="Chromosome 7"/>
</dbReference>
<reference evidence="2" key="4">
    <citation type="submission" date="2025-09" db="UniProtKB">
        <authorList>
            <consortium name="Ensembl"/>
        </authorList>
    </citation>
    <scope>IDENTIFICATION</scope>
    <source>
        <strain evidence="2">HNI</strain>
    </source>
</reference>
<dbReference type="AlphaFoldDB" id="A0A3P9LUA3"/>
<sequence>MRPDFLKPSHCALSLLPLLSEPWFNYKICCWSFYSQGRKIAEVPTNSEGWILIDRCGKHFGTILNYLRDGAVPLPDCRREIEELLAEAKYYLVQGLSDECTAALQNRETYQPLCKVLVQGEPGYEYAMLFLSSAVLATPPTPHWQPNRGICFFCLYNVLSL</sequence>
<dbReference type="SUPFAM" id="SSF54695">
    <property type="entry name" value="POZ domain"/>
    <property type="match status" value="1"/>
</dbReference>
<proteinExistence type="predicted"/>
<dbReference type="Pfam" id="PF02214">
    <property type="entry name" value="BTB_2"/>
    <property type="match status" value="1"/>
</dbReference>